<dbReference type="InterPro" id="IPR015615">
    <property type="entry name" value="TGF-beta-rel"/>
</dbReference>
<keyword evidence="4" id="KW-0272">Extracellular matrix</keyword>
<name>A0A8J7NJC5_ATRSP</name>
<dbReference type="GO" id="GO:0007179">
    <property type="term" value="P:transforming growth factor beta receptor signaling pathway"/>
    <property type="evidence" value="ECO:0007669"/>
    <property type="project" value="TreeGrafter"/>
</dbReference>
<dbReference type="AlphaFoldDB" id="A0A8J7NJC5"/>
<keyword evidence="8 13" id="KW-1015">Disulfide bond</keyword>
<evidence type="ECO:0000256" key="1">
    <source>
        <dbReference type="ARBA" id="ARBA00004498"/>
    </source>
</evidence>
<evidence type="ECO:0000256" key="6">
    <source>
        <dbReference type="ARBA" id="ARBA00022729"/>
    </source>
</evidence>
<dbReference type="Pfam" id="PF00019">
    <property type="entry name" value="TGF_beta"/>
    <property type="match status" value="1"/>
</dbReference>
<feature type="domain" description="TGF-beta family profile" evidence="16">
    <location>
        <begin position="347"/>
        <end position="461"/>
    </location>
</feature>
<dbReference type="Gene3D" id="2.60.120.970">
    <property type="match status" value="1"/>
</dbReference>
<reference evidence="17" key="1">
    <citation type="journal article" date="2021" name="Cell">
        <title>Tracing the genetic footprints of vertebrate landing in non-teleost ray-finned fishes.</title>
        <authorList>
            <person name="Bi X."/>
            <person name="Wang K."/>
            <person name="Yang L."/>
            <person name="Pan H."/>
            <person name="Jiang H."/>
            <person name="Wei Q."/>
            <person name="Fang M."/>
            <person name="Yu H."/>
            <person name="Zhu C."/>
            <person name="Cai Y."/>
            <person name="He Y."/>
            <person name="Gan X."/>
            <person name="Zeng H."/>
            <person name="Yu D."/>
            <person name="Zhu Y."/>
            <person name="Jiang H."/>
            <person name="Qiu Q."/>
            <person name="Yang H."/>
            <person name="Zhang Y.E."/>
            <person name="Wang W."/>
            <person name="Zhu M."/>
            <person name="He S."/>
            <person name="Zhang G."/>
        </authorList>
    </citation>
    <scope>NUCLEOTIDE SEQUENCE</scope>
    <source>
        <strain evidence="17">Allg_001</strain>
    </source>
</reference>
<keyword evidence="3" id="KW-0964">Secreted</keyword>
<dbReference type="PANTHER" id="PTHR11848:SF125">
    <property type="entry name" value="TRANSFORMING GROWTH FACTOR BETA-1 PROPROTEIN"/>
    <property type="match status" value="1"/>
</dbReference>
<evidence type="ECO:0000256" key="2">
    <source>
        <dbReference type="ARBA" id="ARBA00006656"/>
    </source>
</evidence>
<dbReference type="InterPro" id="IPR016319">
    <property type="entry name" value="TGF-beta"/>
</dbReference>
<proteinExistence type="inferred from homology"/>
<evidence type="ECO:0000313" key="18">
    <source>
        <dbReference type="Proteomes" id="UP000736164"/>
    </source>
</evidence>
<accession>A0A8J7NJC5</accession>
<dbReference type="InterPro" id="IPR029034">
    <property type="entry name" value="Cystine-knot_cytokine"/>
</dbReference>
<dbReference type="Gene3D" id="2.10.90.10">
    <property type="entry name" value="Cystine-knot cytokines"/>
    <property type="match status" value="1"/>
</dbReference>
<feature type="disulfide bond" evidence="13">
    <location>
        <begin position="393"/>
        <end position="458"/>
    </location>
</feature>
<dbReference type="InterPro" id="IPR001839">
    <property type="entry name" value="TGF-b_C"/>
</dbReference>
<evidence type="ECO:0000256" key="11">
    <source>
        <dbReference type="ARBA" id="ARBA00057824"/>
    </source>
</evidence>
<dbReference type="PIRSF" id="PIRSF001787">
    <property type="entry name" value="TGF-beta"/>
    <property type="match status" value="1"/>
</dbReference>
<evidence type="ECO:0000256" key="3">
    <source>
        <dbReference type="ARBA" id="ARBA00022525"/>
    </source>
</evidence>
<dbReference type="EMBL" id="JAAWVO010009874">
    <property type="protein sequence ID" value="MBN3313030.1"/>
    <property type="molecule type" value="Genomic_DNA"/>
</dbReference>
<organism evidence="17 18">
    <name type="scientific">Atractosteus spatula</name>
    <name type="common">Alligator gar</name>
    <name type="synonym">Lepisosteus spatula</name>
    <dbReference type="NCBI Taxonomy" id="7917"/>
    <lineage>
        <taxon>Eukaryota</taxon>
        <taxon>Metazoa</taxon>
        <taxon>Chordata</taxon>
        <taxon>Craniata</taxon>
        <taxon>Vertebrata</taxon>
        <taxon>Euteleostomi</taxon>
        <taxon>Actinopterygii</taxon>
        <taxon>Neopterygii</taxon>
        <taxon>Holostei</taxon>
        <taxon>Semionotiformes</taxon>
        <taxon>Lepisosteidae</taxon>
        <taxon>Atractosteus</taxon>
    </lineage>
</organism>
<keyword evidence="9" id="KW-0325">Glycoprotein</keyword>
<dbReference type="PANTHER" id="PTHR11848">
    <property type="entry name" value="TGF-BETA FAMILY"/>
    <property type="match status" value="1"/>
</dbReference>
<comment type="subcellular location">
    <subcellularLocation>
        <location evidence="1">Secreted</location>
        <location evidence="1">Extracellular space</location>
        <location evidence="1">Extracellular matrix</location>
    </subcellularLocation>
</comment>
<feature type="region of interest" description="Disordered" evidence="15">
    <location>
        <begin position="1"/>
        <end position="46"/>
    </location>
</feature>
<dbReference type="GO" id="GO:0042127">
    <property type="term" value="P:regulation of cell population proliferation"/>
    <property type="evidence" value="ECO:0007669"/>
    <property type="project" value="TreeGrafter"/>
</dbReference>
<evidence type="ECO:0000256" key="5">
    <source>
        <dbReference type="ARBA" id="ARBA00022685"/>
    </source>
</evidence>
<evidence type="ECO:0000256" key="12">
    <source>
        <dbReference type="ARBA" id="ARBA00065283"/>
    </source>
</evidence>
<protein>
    <submittedName>
        <fullName evidence="17">TGFB1 factor</fullName>
    </submittedName>
</protein>
<evidence type="ECO:0000256" key="9">
    <source>
        <dbReference type="ARBA" id="ARBA00023180"/>
    </source>
</evidence>
<feature type="disulfide bond" description="Interchain" evidence="13">
    <location>
        <position position="426"/>
    </location>
</feature>
<evidence type="ECO:0000259" key="16">
    <source>
        <dbReference type="PROSITE" id="PS51362"/>
    </source>
</evidence>
<gene>
    <name evidence="17" type="primary">Tgfb1</name>
    <name evidence="17" type="ORF">GTO95_0015904</name>
</gene>
<feature type="non-terminal residue" evidence="17">
    <location>
        <position position="1"/>
    </location>
</feature>
<evidence type="ECO:0000256" key="4">
    <source>
        <dbReference type="ARBA" id="ARBA00022530"/>
    </source>
</evidence>
<dbReference type="SUPFAM" id="SSF57501">
    <property type="entry name" value="Cystine-knot cytokines"/>
    <property type="match status" value="1"/>
</dbReference>
<keyword evidence="7 14" id="KW-0339">Growth factor</keyword>
<feature type="non-terminal residue" evidence="17">
    <location>
        <position position="461"/>
    </location>
</feature>
<feature type="disulfide bond" evidence="13">
    <location>
        <begin position="364"/>
        <end position="427"/>
    </location>
</feature>
<comment type="similarity">
    <text evidence="2 14">Belongs to the TGF-beta family.</text>
</comment>
<dbReference type="CDD" id="cd19384">
    <property type="entry name" value="TGF_beta_TGFB1"/>
    <property type="match status" value="1"/>
</dbReference>
<evidence type="ECO:0000256" key="13">
    <source>
        <dbReference type="PIRSR" id="PIRSR001787-1"/>
    </source>
</evidence>
<keyword evidence="5" id="KW-0165">Cleavage on pair of basic residues</keyword>
<keyword evidence="18" id="KW-1185">Reference proteome</keyword>
<sequence length="461" mass="52370">MSREPKEEDPPLEPEPEVLSVYNSTKELSEEQARQAETSPAAQHGEQEEYFGKEVHKFIMKNILHCSASIHGVFMAGMFVLAHYSVESPEVSISVSQCVRQTACQSASVSDGQHGGQYLSQPVCQTDSMSVSQCVRRTTWRSVSQSASVSDGQRGVSLSQQNCTQWDKRPGRNSNYWFNCATTKPSGDESNQGEKKYVKELLFNTSEMRRSLGEGRLVTQAELRLFVKTVFMEPGNEQRLDLYKCKGNKTHYLNSRTVSKASQDTWLSFDVTETVREWLALSEEEQKLELTLFCGCNTDNPEFQFSILGFDKTRGDMKIISKQTSKSPHILVMSLPPDVSGQLRSSRRKRAAQDEICSEKMENCCVRPLYIDFRRDLGWKWIHEPKGYYANYCMGSCTYIWNADNKYSQILALYKHHNPGASAQPCCVPQVLEPLPILYYVGRQHKVEQLSNMIVKTCKCS</sequence>
<comment type="function">
    <text evidence="11">Required to maintain the Transforming growth factor beta-1 (TGF-beta-1) chain in a latent state during storage in extracellular matrix. Associates non-covalently with TGF-beta-1 and regulates its activation via interaction with 'milieu molecules', such as LTBP1, LRRC32/GARP and LRRC33/NRROS, that control activation of TGF-beta-1. Interaction with integrins (ITGAV:ITGB6 or ITGAV:ITGB8) results in distortion of the Latency-associated peptide chain and subsequent release of the active TGF-beta-1.</text>
</comment>
<dbReference type="GO" id="GO:0005125">
    <property type="term" value="F:cytokine activity"/>
    <property type="evidence" value="ECO:0007669"/>
    <property type="project" value="TreeGrafter"/>
</dbReference>
<dbReference type="InterPro" id="IPR017948">
    <property type="entry name" value="TGFb_CS"/>
</dbReference>
<evidence type="ECO:0000256" key="14">
    <source>
        <dbReference type="RuleBase" id="RU000354"/>
    </source>
</evidence>
<dbReference type="FunFam" id="2.10.90.10:FF:000004">
    <property type="entry name" value="Transforming growth factor beta"/>
    <property type="match status" value="1"/>
</dbReference>
<dbReference type="PROSITE" id="PS51362">
    <property type="entry name" value="TGF_BETA_2"/>
    <property type="match status" value="1"/>
</dbReference>
<comment type="subunit">
    <text evidence="12">Latency-associated peptide: Homodimer; disulfide-linked. Latency-associated peptide: Interacts with Transforming growth factor beta-1 (TGF-beta-1) chain; interaction is non-covalent and maintains (TGF-beta-1) in a latent state; each Latency-associated peptide (LAP) monomer interacts with TGF-beta-1 in the other monomer. Transforming growth factor beta-1: Homodimer; disulfide-linked. Transforming growth factor beta-1: Interacts with TGF-beta receptors (tgfbr1 and tgfbr2), leading to signal transduction. Interacts with EFEMP2.</text>
</comment>
<dbReference type="GO" id="GO:0008083">
    <property type="term" value="F:growth factor activity"/>
    <property type="evidence" value="ECO:0007669"/>
    <property type="project" value="UniProtKB-KW"/>
</dbReference>
<evidence type="ECO:0000256" key="15">
    <source>
        <dbReference type="SAM" id="MobiDB-lite"/>
    </source>
</evidence>
<dbReference type="SMART" id="SM00204">
    <property type="entry name" value="TGFB"/>
    <property type="match status" value="1"/>
</dbReference>
<dbReference type="InterPro" id="IPR001111">
    <property type="entry name" value="TGF-b_propeptide"/>
</dbReference>
<dbReference type="Pfam" id="PF00688">
    <property type="entry name" value="TGFb_propeptide"/>
    <property type="match status" value="1"/>
</dbReference>
<comment type="caution">
    <text evidence="17">The sequence shown here is derived from an EMBL/GenBank/DDBJ whole genome shotgun (WGS) entry which is preliminary data.</text>
</comment>
<feature type="disulfide bond" evidence="13">
    <location>
        <begin position="397"/>
        <end position="460"/>
    </location>
</feature>
<evidence type="ECO:0000313" key="17">
    <source>
        <dbReference type="EMBL" id="MBN3313030.1"/>
    </source>
</evidence>
<evidence type="ECO:0000256" key="8">
    <source>
        <dbReference type="ARBA" id="ARBA00023157"/>
    </source>
</evidence>
<evidence type="ECO:0000256" key="7">
    <source>
        <dbReference type="ARBA" id="ARBA00023030"/>
    </source>
</evidence>
<dbReference type="Proteomes" id="UP000736164">
    <property type="component" value="Unassembled WGS sequence"/>
</dbReference>
<keyword evidence="6" id="KW-0732">Signal</keyword>
<dbReference type="GO" id="GO:0005615">
    <property type="term" value="C:extracellular space"/>
    <property type="evidence" value="ECO:0007669"/>
    <property type="project" value="InterPro"/>
</dbReference>
<keyword evidence="10" id="KW-0497">Mitogen</keyword>
<dbReference type="GO" id="GO:0051781">
    <property type="term" value="P:positive regulation of cell division"/>
    <property type="evidence" value="ECO:0007669"/>
    <property type="project" value="UniProtKB-KW"/>
</dbReference>
<evidence type="ECO:0000256" key="10">
    <source>
        <dbReference type="ARBA" id="ARBA00023246"/>
    </source>
</evidence>
<dbReference type="PROSITE" id="PS00250">
    <property type="entry name" value="TGF_BETA_1"/>
    <property type="match status" value="1"/>
</dbReference>